<sequence length="538" mass="59635">MRFLQLFYMPVISLRTRSVIMGSSGAETGQEAVSGKGAMTKMDKENRGNWRRFCLPAGLVLCAAAILAAQTGCSSQQGEPVIAERTSQAEQPQGGKEISDAGGETEGTDAEEPEKRLAEQTEAPARYETKLIGETMRLEADAAVKVPEVYAAPVLRVEREMPYTDEDFARFKEVVSEAEGIQWNENQYPPEQNTDLNSCTSKDDRYFVSFSKGPGGETPLIWLNQRQLSHGSGDSFDATDLSDMTLSAQEREQIEGEMQKKAEKILAGLGLEHFELRSSQWRALSRSMDYKWVPDGRYGLKLSYCRNVDGIPEPSGGGAAWGMGPALSQYVEFVYAQDGELVELKDINRGTVVKEREEEGFLLPFSAVTQIFEQYAKTYFEQSKPGIPGADEESQLQETESGKTKVKAGDKSQLQAADSGKTKAKAGNEAQLQAADGAVSEWETESTQPYMLLPISPEPRTYILVSEVRLEYLLTYEVDQGNTTDRGRLEPVWSFYGDVVITDQNWDKLENDSLLREYAKKRNLLVSIKAADGQVVGF</sequence>
<dbReference type="Proteomes" id="UP000283880">
    <property type="component" value="Unassembled WGS sequence"/>
</dbReference>
<accession>A0A413FIS3</accession>
<feature type="region of interest" description="Disordered" evidence="1">
    <location>
        <begin position="383"/>
        <end position="436"/>
    </location>
</feature>
<proteinExistence type="predicted"/>
<dbReference type="AlphaFoldDB" id="A0A413FIS3"/>
<evidence type="ECO:0000313" key="3">
    <source>
        <dbReference type="Proteomes" id="UP000283880"/>
    </source>
</evidence>
<feature type="compositionally biased region" description="Basic and acidic residues" evidence="1">
    <location>
        <begin position="400"/>
        <end position="410"/>
    </location>
</feature>
<dbReference type="EMBL" id="QSBM01000003">
    <property type="protein sequence ID" value="RGX31357.1"/>
    <property type="molecule type" value="Genomic_DNA"/>
</dbReference>
<reference evidence="2 3" key="1">
    <citation type="submission" date="2018-08" db="EMBL/GenBank/DDBJ databases">
        <title>A genome reference for cultivated species of the human gut microbiota.</title>
        <authorList>
            <person name="Zou Y."/>
            <person name="Xue W."/>
            <person name="Luo G."/>
        </authorList>
    </citation>
    <scope>NUCLEOTIDE SEQUENCE [LARGE SCALE GENOMIC DNA]</scope>
    <source>
        <strain evidence="2 3">AF04-15</strain>
    </source>
</reference>
<evidence type="ECO:0000313" key="2">
    <source>
        <dbReference type="EMBL" id="RGX31357.1"/>
    </source>
</evidence>
<organism evidence="2 3">
    <name type="scientific">Enterocloster asparagiformis</name>
    <dbReference type="NCBI Taxonomy" id="333367"/>
    <lineage>
        <taxon>Bacteria</taxon>
        <taxon>Bacillati</taxon>
        <taxon>Bacillota</taxon>
        <taxon>Clostridia</taxon>
        <taxon>Lachnospirales</taxon>
        <taxon>Lachnospiraceae</taxon>
        <taxon>Enterocloster</taxon>
    </lineage>
</organism>
<comment type="caution">
    <text evidence="2">The sequence shown here is derived from an EMBL/GenBank/DDBJ whole genome shotgun (WGS) entry which is preliminary data.</text>
</comment>
<feature type="region of interest" description="Disordered" evidence="1">
    <location>
        <begin position="79"/>
        <end position="125"/>
    </location>
</feature>
<evidence type="ECO:0000256" key="1">
    <source>
        <dbReference type="SAM" id="MobiDB-lite"/>
    </source>
</evidence>
<name>A0A413FIS3_9FIRM</name>
<gene>
    <name evidence="2" type="ORF">DWV29_05580</name>
</gene>
<feature type="compositionally biased region" description="Basic and acidic residues" evidence="1">
    <location>
        <begin position="113"/>
        <end position="125"/>
    </location>
</feature>
<protein>
    <submittedName>
        <fullName evidence="2">Uncharacterized protein</fullName>
    </submittedName>
</protein>